<dbReference type="InterPro" id="IPR000477">
    <property type="entry name" value="RT_dom"/>
</dbReference>
<name>A0A821VTK6_9BILA</name>
<dbReference type="SUPFAM" id="SSF56219">
    <property type="entry name" value="DNase I-like"/>
    <property type="match status" value="1"/>
</dbReference>
<dbReference type="EMBL" id="CAJOBS010006309">
    <property type="protein sequence ID" value="CAF4911442.1"/>
    <property type="molecule type" value="Genomic_DNA"/>
</dbReference>
<dbReference type="GO" id="GO:0003824">
    <property type="term" value="F:catalytic activity"/>
    <property type="evidence" value="ECO:0007669"/>
    <property type="project" value="InterPro"/>
</dbReference>
<reference evidence="2" key="1">
    <citation type="submission" date="2021-02" db="EMBL/GenBank/DDBJ databases">
        <authorList>
            <person name="Nowell W R."/>
        </authorList>
    </citation>
    <scope>NUCLEOTIDE SEQUENCE</scope>
</reference>
<dbReference type="CDD" id="cd01650">
    <property type="entry name" value="RT_nLTR_like"/>
    <property type="match status" value="1"/>
</dbReference>
<dbReference type="InterPro" id="IPR036691">
    <property type="entry name" value="Endo/exonu/phosph_ase_sf"/>
</dbReference>
<sequence length="824" mass="94927">MLNVILVYRKPKQTIDMDEILYNELNRILDRRLILLLGDFNCNKINWDNGTSDAIGDRLLKFSNDNFLQQYVREPTRGLNILDLIFSNDENLVSKIVVGEILGFSDHNLIRFEVNAKIIIVKNLIQKLDYRRANWEGLRASLAEYSLDDAIEDVESLWNLFKDALLQKQEEFVPSIKVSSKTKISPKWFNSEIKQAILDRNKIYKIKKNEPSPQNIQNYVVASRNVKRKIRTAKLNEETRIAAISKTNVKEFFSYVNSRKPIRSHIGPLIKNGIQITDDAGIADELNNYFVTVFNPEEDNNVPNPTIFFDATISGNEPLNQIIVTNEEITQLIIKMRQFKSPGPDKITPRVLKEAMIYIVDKLLIIFNTSLDNGKVPDDWKKANVTPIFKKGKRDDPSNYRPISLTSVVGKLLEGTIANRIVDHLELNNLLLKSQHGFRRHKSCLTNLLEFFHNMHVMHDDSKAVDIVYLDFKKAFDKVPHKSLLAKVRALGIGGKVADWIQDWLQNRKQRVVINGIASGWANVTSGVPQGSVLGPLLFLIYINDLDIGLLSRLAKFADDSKLGTNVGDLEGIKQLQKDLDNVGDWSIKWQMPFNIDKCKVMHVGSRNPNHNYELLGAVLVTTKVEKDLGVYVSDDFKVSTQCKEAVNKANRILSYIKRHFRNRTKEIILPLYNSLVRPHLEYAVQFWCPYLRKDIELLEAVQARATKLVSSIRHKSYIRRCDELNLYTLEFRRLRGQLIQVYKILNHLDKIDYSEMFTLSNNATRNNGFKLVAKRFNTHVCGNFFSFKIINQWNKLPMDIVMSPTIETFKRRLDKILNTLLEA</sequence>
<protein>
    <recommendedName>
        <fullName evidence="1">Reverse transcriptase domain-containing protein</fullName>
    </recommendedName>
</protein>
<dbReference type="Gene3D" id="3.60.10.10">
    <property type="entry name" value="Endonuclease/exonuclease/phosphatase"/>
    <property type="match status" value="1"/>
</dbReference>
<dbReference type="AlphaFoldDB" id="A0A821VTK6"/>
<dbReference type="Pfam" id="PF00078">
    <property type="entry name" value="RVT_1"/>
    <property type="match status" value="1"/>
</dbReference>
<dbReference type="Pfam" id="PF14529">
    <property type="entry name" value="Exo_endo_phos_2"/>
    <property type="match status" value="1"/>
</dbReference>
<proteinExistence type="predicted"/>
<gene>
    <name evidence="2" type="ORF">TOA249_LOCUS31420</name>
</gene>
<dbReference type="SUPFAM" id="SSF56672">
    <property type="entry name" value="DNA/RNA polymerases"/>
    <property type="match status" value="1"/>
</dbReference>
<feature type="domain" description="Reverse transcriptase" evidence="1">
    <location>
        <begin position="369"/>
        <end position="620"/>
    </location>
</feature>
<dbReference type="InterPro" id="IPR005135">
    <property type="entry name" value="Endo/exonuclease/phosphatase"/>
</dbReference>
<organism evidence="2 3">
    <name type="scientific">Rotaria socialis</name>
    <dbReference type="NCBI Taxonomy" id="392032"/>
    <lineage>
        <taxon>Eukaryota</taxon>
        <taxon>Metazoa</taxon>
        <taxon>Spiralia</taxon>
        <taxon>Gnathifera</taxon>
        <taxon>Rotifera</taxon>
        <taxon>Eurotatoria</taxon>
        <taxon>Bdelloidea</taxon>
        <taxon>Philodinida</taxon>
        <taxon>Philodinidae</taxon>
        <taxon>Rotaria</taxon>
    </lineage>
</organism>
<dbReference type="PANTHER" id="PTHR33332">
    <property type="entry name" value="REVERSE TRANSCRIPTASE DOMAIN-CONTAINING PROTEIN"/>
    <property type="match status" value="1"/>
</dbReference>
<dbReference type="InterPro" id="IPR043502">
    <property type="entry name" value="DNA/RNA_pol_sf"/>
</dbReference>
<evidence type="ECO:0000313" key="3">
    <source>
        <dbReference type="Proteomes" id="UP000663838"/>
    </source>
</evidence>
<evidence type="ECO:0000259" key="1">
    <source>
        <dbReference type="PROSITE" id="PS50878"/>
    </source>
</evidence>
<dbReference type="Proteomes" id="UP000663838">
    <property type="component" value="Unassembled WGS sequence"/>
</dbReference>
<evidence type="ECO:0000313" key="2">
    <source>
        <dbReference type="EMBL" id="CAF4911442.1"/>
    </source>
</evidence>
<comment type="caution">
    <text evidence="2">The sequence shown here is derived from an EMBL/GenBank/DDBJ whole genome shotgun (WGS) entry which is preliminary data.</text>
</comment>
<dbReference type="PROSITE" id="PS50878">
    <property type="entry name" value="RT_POL"/>
    <property type="match status" value="1"/>
</dbReference>
<accession>A0A821VTK6</accession>